<evidence type="ECO:0000313" key="1">
    <source>
        <dbReference type="EMBL" id="AVK02482.1"/>
    </source>
</evidence>
<sequence>MATESMLDTEGRALRVGAMYCCVSQRNGYTDYGLLVRYCGKDPESGRELFADADTWEECLIHGEGLAPQMCPAVDPTTQGWPKLAA</sequence>
<name>A0A2R3IKM7_9PSED</name>
<keyword evidence="1" id="KW-0614">Plasmid</keyword>
<organism evidence="1 2">
    <name type="scientific">Pseudomonas paraeruginosa</name>
    <dbReference type="NCBI Taxonomy" id="2994495"/>
    <lineage>
        <taxon>Bacteria</taxon>
        <taxon>Pseudomonadati</taxon>
        <taxon>Pseudomonadota</taxon>
        <taxon>Gammaproteobacteria</taxon>
        <taxon>Pseudomonadales</taxon>
        <taxon>Pseudomonadaceae</taxon>
        <taxon>Pseudomonas</taxon>
    </lineage>
</organism>
<geneLocation type="plasmid" evidence="1 2">
    <name>unnamed3</name>
</geneLocation>
<dbReference type="EMBL" id="CP027167">
    <property type="protein sequence ID" value="AVK02482.1"/>
    <property type="molecule type" value="Genomic_DNA"/>
</dbReference>
<dbReference type="Proteomes" id="UP000238390">
    <property type="component" value="Plasmid unnamed3"/>
</dbReference>
<dbReference type="RefSeq" id="WP_023093834.1">
    <property type="nucleotide sequence ID" value="NZ_CP027167.1"/>
</dbReference>
<dbReference type="AlphaFoldDB" id="A0A2R3IKM7"/>
<keyword evidence="2" id="KW-1185">Reference proteome</keyword>
<gene>
    <name evidence="1" type="ORF">CSB93_7013</name>
</gene>
<proteinExistence type="predicted"/>
<reference evidence="1 2" key="1">
    <citation type="submission" date="2018-02" db="EMBL/GenBank/DDBJ databases">
        <title>FDA/CDC Antimicrobial Resistant Isolate Bank Genome Sequencing.</title>
        <authorList>
            <person name="Benahmed F.H."/>
            <person name="Lutgring J.D."/>
            <person name="Yoo B."/>
            <person name="Machado M."/>
            <person name="Brown A."/>
            <person name="McAllister G."/>
            <person name="Perry A."/>
            <person name="Halpin A.L."/>
            <person name="Vavikolanu K."/>
            <person name="Ott S."/>
            <person name="Zhao X."/>
            <person name="Tallon L.J."/>
            <person name="Sadzewicz L."/>
            <person name="Aluvathingal J."/>
            <person name="Nadendla S."/>
            <person name="Voskania-kordi A."/>
            <person name="Simonyan V."/>
            <person name="Patel J."/>
            <person name="Shawar R.M."/>
        </authorList>
    </citation>
    <scope>NUCLEOTIDE SEQUENCE [LARGE SCALE GENOMIC DNA]</scope>
    <source>
        <strain evidence="1 2">AR_0356</strain>
        <plasmid evidence="1 2">unnamed3</plasmid>
    </source>
</reference>
<accession>A0A2R3IKM7</accession>
<evidence type="ECO:0000313" key="2">
    <source>
        <dbReference type="Proteomes" id="UP000238390"/>
    </source>
</evidence>
<protein>
    <submittedName>
        <fullName evidence="1">Uncharacterized protein</fullName>
    </submittedName>
</protein>